<gene>
    <name evidence="3" type="ORF">Pla163_30330</name>
</gene>
<protein>
    <recommendedName>
        <fullName evidence="5">FG-GAP repeat protein</fullName>
    </recommendedName>
</protein>
<dbReference type="Pfam" id="PF13517">
    <property type="entry name" value="FG-GAP_3"/>
    <property type="match status" value="1"/>
</dbReference>
<accession>A0A518D337</accession>
<dbReference type="Proteomes" id="UP000319342">
    <property type="component" value="Chromosome"/>
</dbReference>
<sequence precursor="true">MHTGSITRAAALRSAWATAVALGAFASTAHAQYFIDNQSDIPSGNPANNSYSENIDFGDVDLDGDWDAVFADGGDLGNDQNRIWINLGGLQGGTIGVFSDQTSSRFPSVQDDSRDIEFADIDNDRDLDIYISNTAQISNQGNHWWVNQGFIQGGTVGFYQDDTAARWLNLGTGNSSIPNAALIGGTFIDWSCDCDFGDLDNDGDLDLVHSSYGGAFAGNVPTRIFLNDGTGRFEEFNPSGFQLSGNNIQNGNPALWCEGTQQSDTTNSNGNFADIASSALDIDIGDIDGDFDLDILHGARQELPRMFENRLEENGGSTLGFRDVTGSAFPSGYSTGDGHYEQEMADLDFDGDLDIYGLNWDAGGFNFDDLTLRNNGNGVYSIIQVLSSSGDDDNEGDFFDYNGDGDIDLFVGNFSGRSKLYANTGTGTLNFVSSSTSGMSSVSNFVALDVDIADVDKDGDYDIFQSNDSGSRNQFFENTLNIPDTHGPYIPNVEDPGNQTASAGTIAIRAQVYDNAPYYITWYNPTSVAFGVNGFDIGSRNARSSGGQVFRAEIPKQLVGTVEFTWNSQDEYGNAGSSAVESYNSTTGATFQSFYGTGTADANAVLPTVELLALAIPGERTWWGLTGSPNASYILAYAAAPSSFFAPGFGNINIDPFTASTTLTGTLDGSGEDVLTRVIPGFLGAGQKLYMQAITIAPAVPQPTVGTSLGLEITFQ</sequence>
<dbReference type="EMBL" id="CP036290">
    <property type="protein sequence ID" value="QDU85887.1"/>
    <property type="molecule type" value="Genomic_DNA"/>
</dbReference>
<dbReference type="InterPro" id="IPR028994">
    <property type="entry name" value="Integrin_alpha_N"/>
</dbReference>
<dbReference type="SUPFAM" id="SSF69318">
    <property type="entry name" value="Integrin alpha N-terminal domain"/>
    <property type="match status" value="1"/>
</dbReference>
<evidence type="ECO:0000313" key="3">
    <source>
        <dbReference type="EMBL" id="QDU85887.1"/>
    </source>
</evidence>
<dbReference type="OrthoDB" id="5287961at2"/>
<dbReference type="InterPro" id="IPR013517">
    <property type="entry name" value="FG-GAP"/>
</dbReference>
<name>A0A518D337_9BACT</name>
<dbReference type="PANTHER" id="PTHR46580:SF4">
    <property type="entry name" value="ATP_GTP-BINDING PROTEIN"/>
    <property type="match status" value="1"/>
</dbReference>
<evidence type="ECO:0000256" key="2">
    <source>
        <dbReference type="SAM" id="SignalP"/>
    </source>
</evidence>
<evidence type="ECO:0000313" key="4">
    <source>
        <dbReference type="Proteomes" id="UP000319342"/>
    </source>
</evidence>
<dbReference type="AlphaFoldDB" id="A0A518D337"/>
<feature type="signal peptide" evidence="2">
    <location>
        <begin position="1"/>
        <end position="31"/>
    </location>
</feature>
<keyword evidence="4" id="KW-1185">Reference proteome</keyword>
<evidence type="ECO:0008006" key="5">
    <source>
        <dbReference type="Google" id="ProtNLM"/>
    </source>
</evidence>
<reference evidence="3 4" key="1">
    <citation type="submission" date="2019-02" db="EMBL/GenBank/DDBJ databases">
        <title>Deep-cultivation of Planctomycetes and their phenomic and genomic characterization uncovers novel biology.</title>
        <authorList>
            <person name="Wiegand S."/>
            <person name="Jogler M."/>
            <person name="Boedeker C."/>
            <person name="Pinto D."/>
            <person name="Vollmers J."/>
            <person name="Rivas-Marin E."/>
            <person name="Kohn T."/>
            <person name="Peeters S.H."/>
            <person name="Heuer A."/>
            <person name="Rast P."/>
            <person name="Oberbeckmann S."/>
            <person name="Bunk B."/>
            <person name="Jeske O."/>
            <person name="Meyerdierks A."/>
            <person name="Storesund J.E."/>
            <person name="Kallscheuer N."/>
            <person name="Luecker S."/>
            <person name="Lage O.M."/>
            <person name="Pohl T."/>
            <person name="Merkel B.J."/>
            <person name="Hornburger P."/>
            <person name="Mueller R.-W."/>
            <person name="Bruemmer F."/>
            <person name="Labrenz M."/>
            <person name="Spormann A.M."/>
            <person name="Op den Camp H."/>
            <person name="Overmann J."/>
            <person name="Amann R."/>
            <person name="Jetten M.S.M."/>
            <person name="Mascher T."/>
            <person name="Medema M.H."/>
            <person name="Devos D.P."/>
            <person name="Kaster A.-K."/>
            <person name="Ovreas L."/>
            <person name="Rohde M."/>
            <person name="Galperin M.Y."/>
            <person name="Jogler C."/>
        </authorList>
    </citation>
    <scope>NUCLEOTIDE SEQUENCE [LARGE SCALE GENOMIC DNA]</scope>
    <source>
        <strain evidence="3 4">Pla163</strain>
    </source>
</reference>
<feature type="chain" id="PRO_5022185096" description="FG-GAP repeat protein" evidence="2">
    <location>
        <begin position="32"/>
        <end position="716"/>
    </location>
</feature>
<proteinExistence type="predicted"/>
<evidence type="ECO:0000256" key="1">
    <source>
        <dbReference type="ARBA" id="ARBA00022729"/>
    </source>
</evidence>
<dbReference type="RefSeq" id="WP_145190081.1">
    <property type="nucleotide sequence ID" value="NZ_CP036290.1"/>
</dbReference>
<dbReference type="PANTHER" id="PTHR46580">
    <property type="entry name" value="SENSOR KINASE-RELATED"/>
    <property type="match status" value="1"/>
</dbReference>
<keyword evidence="1 2" id="KW-0732">Signal</keyword>
<organism evidence="3 4">
    <name type="scientific">Rohdeia mirabilis</name>
    <dbReference type="NCBI Taxonomy" id="2528008"/>
    <lineage>
        <taxon>Bacteria</taxon>
        <taxon>Pseudomonadati</taxon>
        <taxon>Planctomycetota</taxon>
        <taxon>Planctomycetia</taxon>
        <taxon>Planctomycetia incertae sedis</taxon>
        <taxon>Rohdeia</taxon>
    </lineage>
</organism>